<dbReference type="GO" id="GO:0016628">
    <property type="term" value="F:oxidoreductase activity, acting on the CH-CH group of donors, NAD or NADP as acceptor"/>
    <property type="evidence" value="ECO:0007669"/>
    <property type="project" value="InterPro"/>
</dbReference>
<gene>
    <name evidence="2" type="ORF">AVDCRST_MAG58-1582</name>
</gene>
<dbReference type="PRINTS" id="PR00411">
    <property type="entry name" value="PNDRDTASEI"/>
</dbReference>
<accession>A0A6J4R1B2</accession>
<dbReference type="InterPro" id="IPR002938">
    <property type="entry name" value="FAD-bd"/>
</dbReference>
<dbReference type="InterPro" id="IPR050407">
    <property type="entry name" value="Geranylgeranyl_reductase"/>
</dbReference>
<name>A0A6J4R1B2_9ACTN</name>
<dbReference type="EMBL" id="CADCVF010000036">
    <property type="protein sequence ID" value="CAA9456013.1"/>
    <property type="molecule type" value="Genomic_DNA"/>
</dbReference>
<evidence type="ECO:0000259" key="1">
    <source>
        <dbReference type="Pfam" id="PF01494"/>
    </source>
</evidence>
<dbReference type="PANTHER" id="PTHR42685:SF22">
    <property type="entry name" value="CONDITIONED MEDIUM FACTOR RECEPTOR 1"/>
    <property type="match status" value="1"/>
</dbReference>
<dbReference type="NCBIfam" id="TIGR02032">
    <property type="entry name" value="GG-red-SF"/>
    <property type="match status" value="1"/>
</dbReference>
<reference evidence="2" key="1">
    <citation type="submission" date="2020-02" db="EMBL/GenBank/DDBJ databases">
        <authorList>
            <person name="Meier V. D."/>
        </authorList>
    </citation>
    <scope>NUCLEOTIDE SEQUENCE</scope>
    <source>
        <strain evidence="2">AVDCRST_MAG58</strain>
    </source>
</reference>
<proteinExistence type="predicted"/>
<protein>
    <submittedName>
        <fullName evidence="2">Geranylgeranyl/isoprenyl reductase</fullName>
    </submittedName>
</protein>
<dbReference type="AlphaFoldDB" id="A0A6J4R1B2"/>
<organism evidence="2">
    <name type="scientific">uncultured Rubrobacteraceae bacterium</name>
    <dbReference type="NCBI Taxonomy" id="349277"/>
    <lineage>
        <taxon>Bacteria</taxon>
        <taxon>Bacillati</taxon>
        <taxon>Actinomycetota</taxon>
        <taxon>Rubrobacteria</taxon>
        <taxon>Rubrobacterales</taxon>
        <taxon>Rubrobacteraceae</taxon>
        <taxon>environmental samples</taxon>
    </lineage>
</organism>
<dbReference type="InterPro" id="IPR036188">
    <property type="entry name" value="FAD/NAD-bd_sf"/>
</dbReference>
<dbReference type="SUPFAM" id="SSF51905">
    <property type="entry name" value="FAD/NAD(P)-binding domain"/>
    <property type="match status" value="1"/>
</dbReference>
<dbReference type="Pfam" id="PF01494">
    <property type="entry name" value="FAD_binding_3"/>
    <property type="match status" value="1"/>
</dbReference>
<dbReference type="InterPro" id="IPR011777">
    <property type="entry name" value="Geranylgeranyl_Rdtase_fam"/>
</dbReference>
<evidence type="ECO:0000313" key="2">
    <source>
        <dbReference type="EMBL" id="CAA9456013.1"/>
    </source>
</evidence>
<feature type="domain" description="FAD-binding" evidence="1">
    <location>
        <begin position="5"/>
        <end position="175"/>
    </location>
</feature>
<dbReference type="PANTHER" id="PTHR42685">
    <property type="entry name" value="GERANYLGERANYL DIPHOSPHATE REDUCTASE"/>
    <property type="match status" value="1"/>
</dbReference>
<dbReference type="GO" id="GO:0071949">
    <property type="term" value="F:FAD binding"/>
    <property type="evidence" value="ECO:0007669"/>
    <property type="project" value="InterPro"/>
</dbReference>
<sequence>MAERYDLVVVGAGPGGSSAAYHSAKAGLNTLLIDRQEFPRDKTCGDGLMPHAASEVALMGLADWLDEPHHGKFTGFSIYTRTAYLRQGVPPTLHGPTGYVVKRQETDARLLERATSAGAHLRAGVRATDLVRSASGRVAGIEATKAGESLRFETPIVVVADGVGGFAGKGMKAHQNAVARRQYFRDVAGPDKRDLHVFITEDMNSHGAGYGWVFYLGDGRANVGAGVSTASLARTGRNLKDFYDRFLEEPQLAAWLENATPEGPPTSWSLKMGMWGAKRYGQGLMAVGDAGSMIHPVSGEGVGYALESGRLAASWVHEAHVRHDFSASVLSGYERQLKHRRAREHLSGYALVNLVPNMVLLDPIFKACEKDPEARRTLLEVFTGDSPVYSLLKHPTTLAKALRDGVTERLNRA</sequence>
<dbReference type="Gene3D" id="3.50.50.60">
    <property type="entry name" value="FAD/NAD(P)-binding domain"/>
    <property type="match status" value="1"/>
</dbReference>